<evidence type="ECO:0000259" key="3">
    <source>
        <dbReference type="Pfam" id="PF01648"/>
    </source>
</evidence>
<dbReference type="GO" id="GO:0000287">
    <property type="term" value="F:magnesium ion binding"/>
    <property type="evidence" value="ECO:0007669"/>
    <property type="project" value="InterPro"/>
</dbReference>
<organism evidence="5 6">
    <name type="scientific">Collimonas arenae</name>
    <dbReference type="NCBI Taxonomy" id="279058"/>
    <lineage>
        <taxon>Bacteria</taxon>
        <taxon>Pseudomonadati</taxon>
        <taxon>Pseudomonadota</taxon>
        <taxon>Betaproteobacteria</taxon>
        <taxon>Burkholderiales</taxon>
        <taxon>Oxalobacteraceae</taxon>
        <taxon>Collimonas</taxon>
    </lineage>
</organism>
<protein>
    <submittedName>
        <fullName evidence="5">4'-phosphopantetheinyl transferase</fullName>
        <ecNumber evidence="5">2.7.8.-</ecNumber>
    </submittedName>
</protein>
<dbReference type="KEGG" id="care:LT85_1878"/>
<dbReference type="Gene3D" id="3.90.470.20">
    <property type="entry name" value="4'-phosphopantetheinyl transferase domain"/>
    <property type="match status" value="2"/>
</dbReference>
<dbReference type="RefSeq" id="WP_081992203.1">
    <property type="nucleotide sequence ID" value="NZ_CP009962.1"/>
</dbReference>
<dbReference type="SUPFAM" id="SSF56214">
    <property type="entry name" value="4'-phosphopantetheinyl transferase"/>
    <property type="match status" value="2"/>
</dbReference>
<dbReference type="GO" id="GO:0019878">
    <property type="term" value="P:lysine biosynthetic process via aminoadipic acid"/>
    <property type="evidence" value="ECO:0007669"/>
    <property type="project" value="TreeGrafter"/>
</dbReference>
<keyword evidence="6" id="KW-1185">Reference proteome</keyword>
<dbReference type="GO" id="GO:0008897">
    <property type="term" value="F:holo-[acyl-carrier-protein] synthase activity"/>
    <property type="evidence" value="ECO:0007669"/>
    <property type="project" value="InterPro"/>
</dbReference>
<dbReference type="Pfam" id="PF22624">
    <property type="entry name" value="AASDHPPT_N"/>
    <property type="match status" value="1"/>
</dbReference>
<evidence type="ECO:0000313" key="5">
    <source>
        <dbReference type="EMBL" id="AIY41036.1"/>
    </source>
</evidence>
<accession>A0A0A1F918</accession>
<dbReference type="Pfam" id="PF01648">
    <property type="entry name" value="ACPS"/>
    <property type="match status" value="1"/>
</dbReference>
<gene>
    <name evidence="5" type="ORF">LT85_1878</name>
</gene>
<dbReference type="GO" id="GO:0005829">
    <property type="term" value="C:cytosol"/>
    <property type="evidence" value="ECO:0007669"/>
    <property type="project" value="TreeGrafter"/>
</dbReference>
<dbReference type="InterPro" id="IPR008278">
    <property type="entry name" value="4-PPantetheinyl_Trfase_dom"/>
</dbReference>
<reference evidence="6" key="1">
    <citation type="journal article" date="2014" name="Soil Biol. Biochem.">
        <title>Structure and function of bacterial communities in ageing soils: Insights from the Mendocino ecological staircase.</title>
        <authorList>
            <person name="Uroz S."/>
            <person name="Tech J.J."/>
            <person name="Sawaya N.A."/>
            <person name="Frey-Klett P."/>
            <person name="Leveau J.H.J."/>
        </authorList>
    </citation>
    <scope>NUCLEOTIDE SEQUENCE [LARGE SCALE GENOMIC DNA]</scope>
    <source>
        <strain evidence="6">Cal35</strain>
    </source>
</reference>
<evidence type="ECO:0000256" key="1">
    <source>
        <dbReference type="ARBA" id="ARBA00010990"/>
    </source>
</evidence>
<dbReference type="Proteomes" id="UP000030302">
    <property type="component" value="Chromosome"/>
</dbReference>
<evidence type="ECO:0000256" key="2">
    <source>
        <dbReference type="ARBA" id="ARBA00022679"/>
    </source>
</evidence>
<dbReference type="EC" id="2.7.8.-" evidence="5"/>
<feature type="domain" description="4'-phosphopantetheinyl transferase N-terminal" evidence="4">
    <location>
        <begin position="29"/>
        <end position="112"/>
    </location>
</feature>
<evidence type="ECO:0000313" key="6">
    <source>
        <dbReference type="Proteomes" id="UP000030302"/>
    </source>
</evidence>
<dbReference type="OrthoDB" id="9808281at2"/>
<dbReference type="PANTHER" id="PTHR12215:SF10">
    <property type="entry name" value="L-AMINOADIPATE-SEMIALDEHYDE DEHYDROGENASE-PHOSPHOPANTETHEINYL TRANSFERASE"/>
    <property type="match status" value="1"/>
</dbReference>
<evidence type="ECO:0000259" key="4">
    <source>
        <dbReference type="Pfam" id="PF22624"/>
    </source>
</evidence>
<dbReference type="InterPro" id="IPR055066">
    <property type="entry name" value="AASDHPPT_N"/>
</dbReference>
<dbReference type="EMBL" id="CP009962">
    <property type="protein sequence ID" value="AIY41036.1"/>
    <property type="molecule type" value="Genomic_DNA"/>
</dbReference>
<name>A0A0A1F918_9BURK</name>
<sequence length="279" mass="32038">MAAADPDPLRIDLWLTPLDDQRDSRLLEAYRQLLSAEEQRRAQRFLRERDRHRYLVTRALVRTVLARFSGRAPESLRFKENRHGKPSLCAIDSCQRALSFNLSHCDDMIVLALTRERELGVDIENVALRPAPLHIARRYFAQEEVVDLGTLSAAAQRQRFFELWTLKEAYIKARGMGLAIPLDQFGFRFDASDRLAMWMHPDLGDCPSRWHHWQIRIASDYLVAICAEHRAATPFPSISATRTIPLVSEEHIGHVQLRTLNLDPALESLPRTGAKKQGR</sequence>
<dbReference type="AlphaFoldDB" id="A0A0A1F918"/>
<dbReference type="InterPro" id="IPR050559">
    <property type="entry name" value="P-Pant_transferase_sf"/>
</dbReference>
<keyword evidence="2 5" id="KW-0808">Transferase</keyword>
<feature type="domain" description="4'-phosphopantetheinyl transferase" evidence="3">
    <location>
        <begin position="119"/>
        <end position="226"/>
    </location>
</feature>
<proteinExistence type="inferred from homology"/>
<dbReference type="STRING" id="279058.LT85_1878"/>
<dbReference type="PANTHER" id="PTHR12215">
    <property type="entry name" value="PHOSPHOPANTETHEINE TRANSFERASE"/>
    <property type="match status" value="1"/>
</dbReference>
<dbReference type="HOGENOM" id="CLU_057011_4_0_4"/>
<comment type="similarity">
    <text evidence="1">Belongs to the P-Pant transferase superfamily. Gsp/Sfp/HetI/AcpT family.</text>
</comment>
<dbReference type="InterPro" id="IPR037143">
    <property type="entry name" value="4-PPantetheinyl_Trfase_dom_sf"/>
</dbReference>